<protein>
    <submittedName>
        <fullName evidence="3">Alpha/beta hydrolase</fullName>
    </submittedName>
</protein>
<dbReference type="GO" id="GO:0016020">
    <property type="term" value="C:membrane"/>
    <property type="evidence" value="ECO:0007669"/>
    <property type="project" value="TreeGrafter"/>
</dbReference>
<dbReference type="Pfam" id="PF00561">
    <property type="entry name" value="Abhydrolase_1"/>
    <property type="match status" value="1"/>
</dbReference>
<sequence length="295" mass="32878">MSTIEPLTVLCDYELTPPTKSNIVLVFVHGWLLSRCYWEPLIQQLSPHYQCLSYDLRGFGRSAAGAPWHPNPASAAIPNNYSLASHATDLQALLTQLNIEQAWLVGHSLGGSIALWAADLDVERIQGVICINAGGGIYLEQEFAKFRQAGQQMLTFRPHWLRYVPLIDQAFRQMAVTQPIASHWGKQRLIDFLDADLEAARESLLTSTTKAEVHQLPQIVARLKQPAYFIAGATDTIMEPRYVKHLASFHRSFDEWGENVLNLSTCGHLAMLEQTDAVAQYIQSIVQGIAVPACI</sequence>
<evidence type="ECO:0000313" key="3">
    <source>
        <dbReference type="EMBL" id="MBE9032830.1"/>
    </source>
</evidence>
<keyword evidence="1 3" id="KW-0378">Hydrolase</keyword>
<dbReference type="EMBL" id="JADEXQ010000127">
    <property type="protein sequence ID" value="MBE9032830.1"/>
    <property type="molecule type" value="Genomic_DNA"/>
</dbReference>
<gene>
    <name evidence="3" type="ORF">IQ266_24135</name>
</gene>
<proteinExistence type="predicted"/>
<dbReference type="PANTHER" id="PTHR43798:SF31">
    <property type="entry name" value="AB HYDROLASE SUPERFAMILY PROTEIN YCLE"/>
    <property type="match status" value="1"/>
</dbReference>
<evidence type="ECO:0000259" key="2">
    <source>
        <dbReference type="Pfam" id="PF00561"/>
    </source>
</evidence>
<evidence type="ECO:0000256" key="1">
    <source>
        <dbReference type="ARBA" id="ARBA00022801"/>
    </source>
</evidence>
<dbReference type="Proteomes" id="UP000625316">
    <property type="component" value="Unassembled WGS sequence"/>
</dbReference>
<dbReference type="GO" id="GO:0016787">
    <property type="term" value="F:hydrolase activity"/>
    <property type="evidence" value="ECO:0007669"/>
    <property type="project" value="UniProtKB-KW"/>
</dbReference>
<dbReference type="SUPFAM" id="SSF53474">
    <property type="entry name" value="alpha/beta-Hydrolases"/>
    <property type="match status" value="1"/>
</dbReference>
<keyword evidence="4" id="KW-1185">Reference proteome</keyword>
<dbReference type="RefSeq" id="WP_264327649.1">
    <property type="nucleotide sequence ID" value="NZ_JADEXQ010000127.1"/>
</dbReference>
<dbReference type="InterPro" id="IPR050266">
    <property type="entry name" value="AB_hydrolase_sf"/>
</dbReference>
<name>A0A928VUI8_9CYAN</name>
<dbReference type="PANTHER" id="PTHR43798">
    <property type="entry name" value="MONOACYLGLYCEROL LIPASE"/>
    <property type="match status" value="1"/>
</dbReference>
<dbReference type="Gene3D" id="3.40.50.1820">
    <property type="entry name" value="alpha/beta hydrolase"/>
    <property type="match status" value="1"/>
</dbReference>
<dbReference type="InterPro" id="IPR029058">
    <property type="entry name" value="AB_hydrolase_fold"/>
</dbReference>
<reference evidence="3" key="1">
    <citation type="submission" date="2020-10" db="EMBL/GenBank/DDBJ databases">
        <authorList>
            <person name="Castelo-Branco R."/>
            <person name="Eusebio N."/>
            <person name="Adriana R."/>
            <person name="Vieira A."/>
            <person name="Brugerolle De Fraissinette N."/>
            <person name="Rezende De Castro R."/>
            <person name="Schneider M.P."/>
            <person name="Vasconcelos V."/>
            <person name="Leao P.N."/>
        </authorList>
    </citation>
    <scope>NUCLEOTIDE SEQUENCE</scope>
    <source>
        <strain evidence="3">LEGE 11480</strain>
    </source>
</reference>
<evidence type="ECO:0000313" key="4">
    <source>
        <dbReference type="Proteomes" id="UP000625316"/>
    </source>
</evidence>
<feature type="domain" description="AB hydrolase-1" evidence="2">
    <location>
        <begin position="24"/>
        <end position="273"/>
    </location>
</feature>
<dbReference type="InterPro" id="IPR000073">
    <property type="entry name" value="AB_hydrolase_1"/>
</dbReference>
<dbReference type="AlphaFoldDB" id="A0A928VUI8"/>
<accession>A0A928VUI8</accession>
<organism evidence="3 4">
    <name type="scientific">Romeriopsis navalis LEGE 11480</name>
    <dbReference type="NCBI Taxonomy" id="2777977"/>
    <lineage>
        <taxon>Bacteria</taxon>
        <taxon>Bacillati</taxon>
        <taxon>Cyanobacteriota</taxon>
        <taxon>Cyanophyceae</taxon>
        <taxon>Leptolyngbyales</taxon>
        <taxon>Leptolyngbyaceae</taxon>
        <taxon>Romeriopsis</taxon>
        <taxon>Romeriopsis navalis</taxon>
    </lineage>
</organism>
<comment type="caution">
    <text evidence="3">The sequence shown here is derived from an EMBL/GenBank/DDBJ whole genome shotgun (WGS) entry which is preliminary data.</text>
</comment>